<evidence type="ECO:0000259" key="4">
    <source>
        <dbReference type="PROSITE" id="PS50883"/>
    </source>
</evidence>
<name>A0A430HG01_9BURK</name>
<dbReference type="PANTHER" id="PTHR44757">
    <property type="entry name" value="DIGUANYLATE CYCLASE DGCP"/>
    <property type="match status" value="1"/>
</dbReference>
<dbReference type="InterPro" id="IPR000160">
    <property type="entry name" value="GGDEF_dom"/>
</dbReference>
<dbReference type="Gene3D" id="3.30.450.20">
    <property type="entry name" value="PAS domain"/>
    <property type="match status" value="3"/>
</dbReference>
<accession>A0A430HG01</accession>
<reference evidence="6 7" key="1">
    <citation type="submission" date="2018-12" db="EMBL/GenBank/DDBJ databases">
        <authorList>
            <person name="Yang E."/>
        </authorList>
    </citation>
    <scope>NUCLEOTIDE SEQUENCE [LARGE SCALE GENOMIC DNA]</scope>
    <source>
        <strain evidence="6 7">SOD</strain>
    </source>
</reference>
<dbReference type="InterPro" id="IPR013656">
    <property type="entry name" value="PAS_4"/>
</dbReference>
<dbReference type="CDD" id="cd00130">
    <property type="entry name" value="PAS"/>
    <property type="match status" value="3"/>
</dbReference>
<gene>
    <name evidence="6" type="ORF">EJB06_24065</name>
</gene>
<organism evidence="6 7">
    <name type="scientific">Massilia atriviolacea</name>
    <dbReference type="NCBI Taxonomy" id="2495579"/>
    <lineage>
        <taxon>Bacteria</taxon>
        <taxon>Pseudomonadati</taxon>
        <taxon>Pseudomonadota</taxon>
        <taxon>Betaproteobacteria</taxon>
        <taxon>Burkholderiales</taxon>
        <taxon>Oxalobacteraceae</taxon>
        <taxon>Telluria group</taxon>
        <taxon>Massilia</taxon>
    </lineage>
</organism>
<dbReference type="NCBIfam" id="TIGR00254">
    <property type="entry name" value="GGDEF"/>
    <property type="match status" value="1"/>
</dbReference>
<dbReference type="InterPro" id="IPR035965">
    <property type="entry name" value="PAS-like_dom_sf"/>
</dbReference>
<dbReference type="EMBL" id="RXLQ01000015">
    <property type="protein sequence ID" value="RSZ56443.1"/>
    <property type="molecule type" value="Genomic_DNA"/>
</dbReference>
<dbReference type="Pfam" id="PF00563">
    <property type="entry name" value="EAL"/>
    <property type="match status" value="1"/>
</dbReference>
<dbReference type="InterPro" id="IPR029787">
    <property type="entry name" value="Nucleotide_cyclase"/>
</dbReference>
<dbReference type="AlphaFoldDB" id="A0A430HG01"/>
<dbReference type="NCBIfam" id="TIGR00229">
    <property type="entry name" value="sensory_box"/>
    <property type="match status" value="3"/>
</dbReference>
<dbReference type="InterPro" id="IPR000700">
    <property type="entry name" value="PAS-assoc_C"/>
</dbReference>
<dbReference type="SMART" id="SM00052">
    <property type="entry name" value="EAL"/>
    <property type="match status" value="1"/>
</dbReference>
<evidence type="ECO:0000256" key="1">
    <source>
        <dbReference type="SAM" id="MobiDB-lite"/>
    </source>
</evidence>
<protein>
    <submittedName>
        <fullName evidence="6">EAL domain-containing protein</fullName>
    </submittedName>
</protein>
<dbReference type="InterPro" id="IPR043128">
    <property type="entry name" value="Rev_trsase/Diguanyl_cyclase"/>
</dbReference>
<dbReference type="PROSITE" id="PS50112">
    <property type="entry name" value="PAS"/>
    <property type="match status" value="2"/>
</dbReference>
<evidence type="ECO:0000259" key="3">
    <source>
        <dbReference type="PROSITE" id="PS50113"/>
    </source>
</evidence>
<feature type="domain" description="PAC" evidence="3">
    <location>
        <begin position="368"/>
        <end position="420"/>
    </location>
</feature>
<dbReference type="OrthoDB" id="9813903at2"/>
<dbReference type="SUPFAM" id="SSF55073">
    <property type="entry name" value="Nucleotide cyclase"/>
    <property type="match status" value="1"/>
</dbReference>
<dbReference type="PROSITE" id="PS50113">
    <property type="entry name" value="PAC"/>
    <property type="match status" value="1"/>
</dbReference>
<feature type="domain" description="PAS" evidence="2">
    <location>
        <begin position="42"/>
        <end position="114"/>
    </location>
</feature>
<dbReference type="PROSITE" id="PS50887">
    <property type="entry name" value="GGDEF"/>
    <property type="match status" value="1"/>
</dbReference>
<keyword evidence="7" id="KW-1185">Reference proteome</keyword>
<dbReference type="SMART" id="SM00267">
    <property type="entry name" value="GGDEF"/>
    <property type="match status" value="1"/>
</dbReference>
<evidence type="ECO:0000313" key="7">
    <source>
        <dbReference type="Proteomes" id="UP000278085"/>
    </source>
</evidence>
<dbReference type="Pfam" id="PF00990">
    <property type="entry name" value="GGDEF"/>
    <property type="match status" value="1"/>
</dbReference>
<dbReference type="SMART" id="SM00086">
    <property type="entry name" value="PAC"/>
    <property type="match status" value="3"/>
</dbReference>
<dbReference type="PROSITE" id="PS50883">
    <property type="entry name" value="EAL"/>
    <property type="match status" value="1"/>
</dbReference>
<dbReference type="CDD" id="cd01948">
    <property type="entry name" value="EAL"/>
    <property type="match status" value="1"/>
</dbReference>
<dbReference type="FunFam" id="3.30.70.270:FF:000001">
    <property type="entry name" value="Diguanylate cyclase domain protein"/>
    <property type="match status" value="1"/>
</dbReference>
<dbReference type="PANTHER" id="PTHR44757:SF2">
    <property type="entry name" value="BIOFILM ARCHITECTURE MAINTENANCE PROTEIN MBAA"/>
    <property type="match status" value="1"/>
</dbReference>
<dbReference type="InterPro" id="IPR052155">
    <property type="entry name" value="Biofilm_reg_signaling"/>
</dbReference>
<dbReference type="InterPro" id="IPR000014">
    <property type="entry name" value="PAS"/>
</dbReference>
<evidence type="ECO:0000259" key="2">
    <source>
        <dbReference type="PROSITE" id="PS50112"/>
    </source>
</evidence>
<feature type="domain" description="GGDEF" evidence="5">
    <location>
        <begin position="452"/>
        <end position="585"/>
    </location>
</feature>
<comment type="caution">
    <text evidence="6">The sequence shown here is derived from an EMBL/GenBank/DDBJ whole genome shotgun (WGS) entry which is preliminary data.</text>
</comment>
<dbReference type="SMART" id="SM00091">
    <property type="entry name" value="PAS"/>
    <property type="match status" value="3"/>
</dbReference>
<dbReference type="GO" id="GO:0003824">
    <property type="term" value="F:catalytic activity"/>
    <property type="evidence" value="ECO:0007669"/>
    <property type="project" value="UniProtKB-ARBA"/>
</dbReference>
<dbReference type="InterPro" id="IPR001633">
    <property type="entry name" value="EAL_dom"/>
</dbReference>
<dbReference type="CDD" id="cd01949">
    <property type="entry name" value="GGDEF"/>
    <property type="match status" value="1"/>
</dbReference>
<dbReference type="Gene3D" id="3.30.70.270">
    <property type="match status" value="1"/>
</dbReference>
<proteinExistence type="predicted"/>
<feature type="domain" description="EAL" evidence="4">
    <location>
        <begin position="594"/>
        <end position="849"/>
    </location>
</feature>
<dbReference type="Pfam" id="PF08448">
    <property type="entry name" value="PAS_4"/>
    <property type="match status" value="2"/>
</dbReference>
<dbReference type="InterPro" id="IPR001610">
    <property type="entry name" value="PAC"/>
</dbReference>
<dbReference type="InterPro" id="IPR035919">
    <property type="entry name" value="EAL_sf"/>
</dbReference>
<evidence type="ECO:0000259" key="5">
    <source>
        <dbReference type="PROSITE" id="PS50887"/>
    </source>
</evidence>
<dbReference type="SUPFAM" id="SSF141868">
    <property type="entry name" value="EAL domain-like"/>
    <property type="match status" value="1"/>
</dbReference>
<feature type="domain" description="PAS" evidence="2">
    <location>
        <begin position="295"/>
        <end position="341"/>
    </location>
</feature>
<evidence type="ECO:0000313" key="6">
    <source>
        <dbReference type="EMBL" id="RSZ56443.1"/>
    </source>
</evidence>
<feature type="region of interest" description="Disordered" evidence="1">
    <location>
        <begin position="1"/>
        <end position="34"/>
    </location>
</feature>
<dbReference type="Gene3D" id="3.20.20.450">
    <property type="entry name" value="EAL domain"/>
    <property type="match status" value="1"/>
</dbReference>
<dbReference type="SUPFAM" id="SSF55785">
    <property type="entry name" value="PYP-like sensor domain (PAS domain)"/>
    <property type="match status" value="3"/>
</dbReference>
<dbReference type="Pfam" id="PF13188">
    <property type="entry name" value="PAS_8"/>
    <property type="match status" value="1"/>
</dbReference>
<dbReference type="Proteomes" id="UP000278085">
    <property type="component" value="Unassembled WGS sequence"/>
</dbReference>
<sequence>MSLIKRGPGPRHRHERMTVSADTTAQEGGFEPEGPGREALDVLYRFVAALELAPTVAVHSIDRNGIVRYWNHTCADVFGISAAEAVGKPLTSLASHLDREADFLSTLDTVWRTGRSAPPRDWHIRRLDGAERWLYSTHFPVLRDGVPQQLFCMEVDISKRKVDEAELLAAGANFRQLFQRSTDAIVLIEGNRIMDANPAALALFRCAGKQDIAGKTLLDFSPEVQATGETSTVADAAVTARAFIDGNYRYEWEFALADGTHFWAEVLLTSVTLDHEFLSYAVLRDISPRKAAEHALAMAARVFENSRDAILIIDRQYRVIAVNQAFTALTGIEAGDVMGEQVPGLHSGTHEPLFYQQIWDVVAVHDHWEGEVCCVRRDGEERPVWVAVTAIRDSAEQVSNYMAIMTDITERKRAEEQTRHLAEHDFLTDLPNRVLFLDRLHQALVSARRQHSKVAVMFLDLDRFKGINDSFGHHVGDAVLKEVATRLTGCVRGVDTVSRQGGDEFVVILADIGGVDQAAHVASSVMHAVAQPVRSNGHTISLSVSIGIALCPDDGLDVDTLLRHADVAMYHAKQNGRNAFSFFNADMNAHVIERVQIENELRHALSNHEFFLEYQPEINIASGRTTGVEALLRWRHPQRGLLMPHQFIAVAEECGLMVPIGEWVLCQACSKARAWRDEGSPVVVAVNLSGAQFLHGGLVHSVDEALRQSGLAPAFLDLEITESVIMRGDEAGMATVAALRARGVQLTIDDFGTGYSSLSFLRRYPLTKLKIDRSFVDEIAEPAPRADGAASASLIPAIIAVARSLQLRVTAEGVETAEQLQFLARHGCDDYQGYYASMASADPDLKPRA</sequence>